<evidence type="ECO:0000256" key="3">
    <source>
        <dbReference type="ARBA" id="ARBA00023163"/>
    </source>
</evidence>
<keyword evidence="3" id="KW-0804">Transcription</keyword>
<dbReference type="Pfam" id="PF20240">
    <property type="entry name" value="DUF6597"/>
    <property type="match status" value="1"/>
</dbReference>
<dbReference type="InterPro" id="IPR046532">
    <property type="entry name" value="DUF6597"/>
</dbReference>
<evidence type="ECO:0000256" key="1">
    <source>
        <dbReference type="ARBA" id="ARBA00023015"/>
    </source>
</evidence>
<dbReference type="Gene3D" id="1.10.10.60">
    <property type="entry name" value="Homeodomain-like"/>
    <property type="match status" value="1"/>
</dbReference>
<keyword evidence="6" id="KW-1185">Reference proteome</keyword>
<dbReference type="AlphaFoldDB" id="A0A316GN38"/>
<dbReference type="SMART" id="SM00342">
    <property type="entry name" value="HTH_ARAC"/>
    <property type="match status" value="1"/>
</dbReference>
<dbReference type="GO" id="GO:0043565">
    <property type="term" value="F:sequence-specific DNA binding"/>
    <property type="evidence" value="ECO:0007669"/>
    <property type="project" value="InterPro"/>
</dbReference>
<organism evidence="5 6">
    <name type="scientific">Roseicyclus mahoneyensis</name>
    <dbReference type="NCBI Taxonomy" id="164332"/>
    <lineage>
        <taxon>Bacteria</taxon>
        <taxon>Pseudomonadati</taxon>
        <taxon>Pseudomonadota</taxon>
        <taxon>Alphaproteobacteria</taxon>
        <taxon>Rhodobacterales</taxon>
        <taxon>Roseobacteraceae</taxon>
        <taxon>Roseicyclus</taxon>
    </lineage>
</organism>
<protein>
    <submittedName>
        <fullName evidence="5">Helix-turn-helix protein</fullName>
    </submittedName>
</protein>
<dbReference type="PROSITE" id="PS01124">
    <property type="entry name" value="HTH_ARAC_FAMILY_2"/>
    <property type="match status" value="1"/>
</dbReference>
<accession>A0A316GN38</accession>
<proteinExistence type="predicted"/>
<gene>
    <name evidence="5" type="ORF">C7455_10163</name>
</gene>
<name>A0A316GN38_9RHOB</name>
<evidence type="ECO:0000256" key="2">
    <source>
        <dbReference type="ARBA" id="ARBA00023125"/>
    </source>
</evidence>
<dbReference type="SUPFAM" id="SSF46689">
    <property type="entry name" value="Homeodomain-like"/>
    <property type="match status" value="1"/>
</dbReference>
<dbReference type="InterPro" id="IPR009057">
    <property type="entry name" value="Homeodomain-like_sf"/>
</dbReference>
<feature type="domain" description="HTH araC/xylS-type" evidence="4">
    <location>
        <begin position="165"/>
        <end position="267"/>
    </location>
</feature>
<evidence type="ECO:0000259" key="4">
    <source>
        <dbReference type="PROSITE" id="PS01124"/>
    </source>
</evidence>
<dbReference type="Proteomes" id="UP000245708">
    <property type="component" value="Unassembled WGS sequence"/>
</dbReference>
<dbReference type="PANTHER" id="PTHR46796:SF15">
    <property type="entry name" value="BLL1074 PROTEIN"/>
    <property type="match status" value="1"/>
</dbReference>
<dbReference type="InterPro" id="IPR050204">
    <property type="entry name" value="AraC_XylS_family_regulators"/>
</dbReference>
<evidence type="ECO:0000313" key="6">
    <source>
        <dbReference type="Proteomes" id="UP000245708"/>
    </source>
</evidence>
<reference evidence="5 6" key="1">
    <citation type="submission" date="2018-05" db="EMBL/GenBank/DDBJ databases">
        <title>Genomic Encyclopedia of Type Strains, Phase IV (KMG-IV): sequencing the most valuable type-strain genomes for metagenomic binning, comparative biology and taxonomic classification.</title>
        <authorList>
            <person name="Goeker M."/>
        </authorList>
    </citation>
    <scope>NUCLEOTIDE SEQUENCE [LARGE SCALE GENOMIC DNA]</scope>
    <source>
        <strain evidence="5 6">DSM 16097</strain>
    </source>
</reference>
<dbReference type="GO" id="GO:0003700">
    <property type="term" value="F:DNA-binding transcription factor activity"/>
    <property type="evidence" value="ECO:0007669"/>
    <property type="project" value="InterPro"/>
</dbReference>
<dbReference type="EMBL" id="QGGW01000001">
    <property type="protein sequence ID" value="PWK62038.1"/>
    <property type="molecule type" value="Genomic_DNA"/>
</dbReference>
<evidence type="ECO:0000313" key="5">
    <source>
        <dbReference type="EMBL" id="PWK62038.1"/>
    </source>
</evidence>
<sequence>MTQSEGSSAVHVMRSASPPQLAGLVHRITCYNADGSDSAGDREIASFVVPIIFSFADPFWIAFDRPPVMDERIGSFVSGLHPGYVDIAYGGPISCVQIDLTPLGAGLFFRRPMSDFATRLVPLEDVGDPTLIDLRERLGTAGTRPERLGIAVAFLEQRLLGQPVDPAAAFIWSEIQRSRGALRIDRLTDDLGWSRKRLATYSHNAFGLTPKRLARIARFHHAIHLANSAGRPDWAGIAVDCGYADQAHLVRDFTTFAGATPERWRNRES</sequence>
<dbReference type="Pfam" id="PF12833">
    <property type="entry name" value="HTH_18"/>
    <property type="match status" value="1"/>
</dbReference>
<keyword evidence="1" id="KW-0805">Transcription regulation</keyword>
<dbReference type="InterPro" id="IPR018060">
    <property type="entry name" value="HTH_AraC"/>
</dbReference>
<dbReference type="PANTHER" id="PTHR46796">
    <property type="entry name" value="HTH-TYPE TRANSCRIPTIONAL ACTIVATOR RHAS-RELATED"/>
    <property type="match status" value="1"/>
</dbReference>
<comment type="caution">
    <text evidence="5">The sequence shown here is derived from an EMBL/GenBank/DDBJ whole genome shotgun (WGS) entry which is preliminary data.</text>
</comment>
<keyword evidence="2" id="KW-0238">DNA-binding</keyword>